<dbReference type="EMBL" id="JACEIK010002388">
    <property type="protein sequence ID" value="MCD9560847.1"/>
    <property type="molecule type" value="Genomic_DNA"/>
</dbReference>
<proteinExistence type="predicted"/>
<feature type="compositionally biased region" description="Basic and acidic residues" evidence="1">
    <location>
        <begin position="17"/>
        <end position="33"/>
    </location>
</feature>
<feature type="region of interest" description="Disordered" evidence="1">
    <location>
        <begin position="1"/>
        <end position="77"/>
    </location>
</feature>
<keyword evidence="3" id="KW-1185">Reference proteome</keyword>
<reference evidence="2 3" key="1">
    <citation type="journal article" date="2021" name="BMC Genomics">
        <title>Datura genome reveals duplications of psychoactive alkaloid biosynthetic genes and high mutation rate following tissue culture.</title>
        <authorList>
            <person name="Rajewski A."/>
            <person name="Carter-House D."/>
            <person name="Stajich J."/>
            <person name="Litt A."/>
        </authorList>
    </citation>
    <scope>NUCLEOTIDE SEQUENCE [LARGE SCALE GENOMIC DNA]</scope>
    <source>
        <strain evidence="2">AR-01</strain>
    </source>
</reference>
<accession>A0ABS8URY0</accession>
<dbReference type="Proteomes" id="UP000823775">
    <property type="component" value="Unassembled WGS sequence"/>
</dbReference>
<sequence>MPPKSQPRIGGSKRRTDKTETTHHLRDENTDSKEESDEGDDSLENGSSSNGPGSDSVEESDNEVTSSSTRESEPLRGDVLKAKMRGFRDSLHSKFKRADKYFWEGLTTTARGHLKRSIAEEVRIIDLKLEAHVPILAEIDVETPSTKRSITVALKPYVSLDARIDDMVAWVNERLKDLTVPDLAKFAAKLKKAQDEIAKLQQERQN</sequence>
<name>A0ABS8URY0_DATST</name>
<evidence type="ECO:0000313" key="2">
    <source>
        <dbReference type="EMBL" id="MCD9560847.1"/>
    </source>
</evidence>
<feature type="compositionally biased region" description="Low complexity" evidence="1">
    <location>
        <begin position="44"/>
        <end position="55"/>
    </location>
</feature>
<feature type="compositionally biased region" description="Acidic residues" evidence="1">
    <location>
        <begin position="34"/>
        <end position="43"/>
    </location>
</feature>
<organism evidence="2 3">
    <name type="scientific">Datura stramonium</name>
    <name type="common">Jimsonweed</name>
    <name type="synonym">Common thornapple</name>
    <dbReference type="NCBI Taxonomy" id="4076"/>
    <lineage>
        <taxon>Eukaryota</taxon>
        <taxon>Viridiplantae</taxon>
        <taxon>Streptophyta</taxon>
        <taxon>Embryophyta</taxon>
        <taxon>Tracheophyta</taxon>
        <taxon>Spermatophyta</taxon>
        <taxon>Magnoliopsida</taxon>
        <taxon>eudicotyledons</taxon>
        <taxon>Gunneridae</taxon>
        <taxon>Pentapetalae</taxon>
        <taxon>asterids</taxon>
        <taxon>lamiids</taxon>
        <taxon>Solanales</taxon>
        <taxon>Solanaceae</taxon>
        <taxon>Solanoideae</taxon>
        <taxon>Datureae</taxon>
        <taxon>Datura</taxon>
    </lineage>
</organism>
<evidence type="ECO:0000256" key="1">
    <source>
        <dbReference type="SAM" id="MobiDB-lite"/>
    </source>
</evidence>
<gene>
    <name evidence="2" type="ORF">HAX54_019654</name>
</gene>
<protein>
    <submittedName>
        <fullName evidence="2">Uncharacterized protein</fullName>
    </submittedName>
</protein>
<comment type="caution">
    <text evidence="2">The sequence shown here is derived from an EMBL/GenBank/DDBJ whole genome shotgun (WGS) entry which is preliminary data.</text>
</comment>
<evidence type="ECO:0000313" key="3">
    <source>
        <dbReference type="Proteomes" id="UP000823775"/>
    </source>
</evidence>